<sequence length="375" mass="43809">MNISTDASQDCWHDLREPGSYEWWYFDAEDDAQGISVVCIWFAGFAFSPYYMQHYLDWQQGRRQDPPFASDYSGFSFQLYDGRRETVNFITEGAQGRFSDASSGISASFEQNSFQYDPEADAYLLKVEFDFPARRQRVSASIRFDAIERFGYERQDDRNGAGANHQWLLTVPSAAVTGSVTIHDTLKNRERRISLDARGYHDHNLGAMPVHEYIDRWYWGRAYSQRHYLVYYLIYFREKSCPSLGLCILHEAETGRYRVFDRLKVEESGHAWGVFAPWHSRQLKFGEGDLLVDMQQRDVMDSGPFYLRFRAQVSLQTGNGISDELKGISEFLKPGRQLSAVMRFFTKSRILRSGIASFMYSGYNFFKTWWNWFKP</sequence>
<gene>
    <name evidence="2" type="ORF">FGF68_02185</name>
</gene>
<evidence type="ECO:0000313" key="2">
    <source>
        <dbReference type="EMBL" id="TNJ38008.1"/>
    </source>
</evidence>
<accession>A0A5C4S471</accession>
<dbReference type="EMBL" id="VDCI01000001">
    <property type="protein sequence ID" value="TNJ38008.1"/>
    <property type="molecule type" value="Genomic_DNA"/>
</dbReference>
<comment type="caution">
    <text evidence="2">The sequence shown here is derived from an EMBL/GenBank/DDBJ whole genome shotgun (WGS) entry which is preliminary data.</text>
</comment>
<dbReference type="SUPFAM" id="SSF159245">
    <property type="entry name" value="AttH-like"/>
    <property type="match status" value="1"/>
</dbReference>
<reference evidence="2 3" key="1">
    <citation type="submission" date="2019-05" db="EMBL/GenBank/DDBJ databases">
        <title>Draft Whole-Genome sequence of the green sulfur bacterium Prosthecochloris vibrioformis DSM 260.</title>
        <authorList>
            <person name="Meyer T.E."/>
            <person name="Kyndt J.A."/>
        </authorList>
    </citation>
    <scope>NUCLEOTIDE SEQUENCE [LARGE SCALE GENOMIC DNA]</scope>
    <source>
        <strain evidence="2 3">DSM 260</strain>
    </source>
</reference>
<feature type="domain" description="Diels-Alderase N-terminal" evidence="1">
    <location>
        <begin position="19"/>
        <end position="204"/>
    </location>
</feature>
<keyword evidence="3" id="KW-1185">Reference proteome</keyword>
<protein>
    <submittedName>
        <fullName evidence="2">Carotenoid 1,2-hydratase</fullName>
    </submittedName>
</protein>
<evidence type="ECO:0000259" key="1">
    <source>
        <dbReference type="Pfam" id="PF24137"/>
    </source>
</evidence>
<dbReference type="CDD" id="cd21471">
    <property type="entry name" value="CrtC-like"/>
    <property type="match status" value="1"/>
</dbReference>
<name>A0A5C4S471_PROVB</name>
<dbReference type="RefSeq" id="WP_139626151.1">
    <property type="nucleotide sequence ID" value="NZ_VDCI01000001.1"/>
</dbReference>
<evidence type="ECO:0000313" key="3">
    <source>
        <dbReference type="Proteomes" id="UP000309544"/>
    </source>
</evidence>
<dbReference type="Pfam" id="PF24137">
    <property type="entry name" value="DA_N"/>
    <property type="match status" value="1"/>
</dbReference>
<dbReference type="Proteomes" id="UP000309544">
    <property type="component" value="Unassembled WGS sequence"/>
</dbReference>
<dbReference type="InterPro" id="IPR056402">
    <property type="entry name" value="DA_N"/>
</dbReference>
<organism evidence="2 3">
    <name type="scientific">Prosthecochloris vibrioformis</name>
    <name type="common">Chlorobium vibrioforme</name>
    <dbReference type="NCBI Taxonomy" id="1098"/>
    <lineage>
        <taxon>Bacteria</taxon>
        <taxon>Pseudomonadati</taxon>
        <taxon>Chlorobiota</taxon>
        <taxon>Chlorobiia</taxon>
        <taxon>Chlorobiales</taxon>
        <taxon>Chlorobiaceae</taxon>
        <taxon>Prosthecochloris</taxon>
    </lineage>
</organism>
<dbReference type="AlphaFoldDB" id="A0A5C4S471"/>
<proteinExistence type="predicted"/>